<proteinExistence type="predicted"/>
<dbReference type="EMBL" id="MU276421">
    <property type="protein sequence ID" value="KAI0038749.1"/>
    <property type="molecule type" value="Genomic_DNA"/>
</dbReference>
<comment type="caution">
    <text evidence="1">The sequence shown here is derived from an EMBL/GenBank/DDBJ whole genome shotgun (WGS) entry which is preliminary data.</text>
</comment>
<organism evidence="1 2">
    <name type="scientific">Auriscalpium vulgare</name>
    <dbReference type="NCBI Taxonomy" id="40419"/>
    <lineage>
        <taxon>Eukaryota</taxon>
        <taxon>Fungi</taxon>
        <taxon>Dikarya</taxon>
        <taxon>Basidiomycota</taxon>
        <taxon>Agaricomycotina</taxon>
        <taxon>Agaricomycetes</taxon>
        <taxon>Russulales</taxon>
        <taxon>Auriscalpiaceae</taxon>
        <taxon>Auriscalpium</taxon>
    </lineage>
</organism>
<sequence>MRIRDGVQTEGEAPDQGSPIYRINANRAERWYLLKVGVLEDASEEVWCAAGYTHSQRIAEEVNRSKRNHTFEELVPEQYRDFASVFSEQESERLPEHKPWDHVYFSDARVTRSEQGQRMATRCAWIT</sequence>
<protein>
    <submittedName>
        <fullName evidence="1">Uncharacterized protein</fullName>
    </submittedName>
</protein>
<accession>A0ACB8R3R3</accession>
<evidence type="ECO:0000313" key="1">
    <source>
        <dbReference type="EMBL" id="KAI0038749.1"/>
    </source>
</evidence>
<gene>
    <name evidence="1" type="ORF">FA95DRAFT_1505120</name>
</gene>
<evidence type="ECO:0000313" key="2">
    <source>
        <dbReference type="Proteomes" id="UP000814033"/>
    </source>
</evidence>
<keyword evidence="2" id="KW-1185">Reference proteome</keyword>
<reference evidence="1" key="1">
    <citation type="submission" date="2021-02" db="EMBL/GenBank/DDBJ databases">
        <authorList>
            <consortium name="DOE Joint Genome Institute"/>
            <person name="Ahrendt S."/>
            <person name="Looney B.P."/>
            <person name="Miyauchi S."/>
            <person name="Morin E."/>
            <person name="Drula E."/>
            <person name="Courty P.E."/>
            <person name="Chicoki N."/>
            <person name="Fauchery L."/>
            <person name="Kohler A."/>
            <person name="Kuo A."/>
            <person name="Labutti K."/>
            <person name="Pangilinan J."/>
            <person name="Lipzen A."/>
            <person name="Riley R."/>
            <person name="Andreopoulos W."/>
            <person name="He G."/>
            <person name="Johnson J."/>
            <person name="Barry K.W."/>
            <person name="Grigoriev I.V."/>
            <person name="Nagy L."/>
            <person name="Hibbett D."/>
            <person name="Henrissat B."/>
            <person name="Matheny P.B."/>
            <person name="Labbe J."/>
            <person name="Martin F."/>
        </authorList>
    </citation>
    <scope>NUCLEOTIDE SEQUENCE</scope>
    <source>
        <strain evidence="1">FP105234-sp</strain>
    </source>
</reference>
<dbReference type="Proteomes" id="UP000814033">
    <property type="component" value="Unassembled WGS sequence"/>
</dbReference>
<reference evidence="1" key="2">
    <citation type="journal article" date="2022" name="New Phytol.">
        <title>Evolutionary transition to the ectomycorrhizal habit in the genomes of a hyperdiverse lineage of mushroom-forming fungi.</title>
        <authorList>
            <person name="Looney B."/>
            <person name="Miyauchi S."/>
            <person name="Morin E."/>
            <person name="Drula E."/>
            <person name="Courty P.E."/>
            <person name="Kohler A."/>
            <person name="Kuo A."/>
            <person name="LaButti K."/>
            <person name="Pangilinan J."/>
            <person name="Lipzen A."/>
            <person name="Riley R."/>
            <person name="Andreopoulos W."/>
            <person name="He G."/>
            <person name="Johnson J."/>
            <person name="Nolan M."/>
            <person name="Tritt A."/>
            <person name="Barry K.W."/>
            <person name="Grigoriev I.V."/>
            <person name="Nagy L.G."/>
            <person name="Hibbett D."/>
            <person name="Henrissat B."/>
            <person name="Matheny P.B."/>
            <person name="Labbe J."/>
            <person name="Martin F.M."/>
        </authorList>
    </citation>
    <scope>NUCLEOTIDE SEQUENCE</scope>
    <source>
        <strain evidence="1">FP105234-sp</strain>
    </source>
</reference>
<name>A0ACB8R3R3_9AGAM</name>